<name>A0A1E7EL74_9STRA</name>
<proteinExistence type="predicted"/>
<sequence length="191" mass="22299">MTYSIVKKQLRVVKKRKHQNKSKRSSALTPQLNRRGVSVSTNVTTIYWDEDDDNDDDHHDEKYNSIIRLQIDDDEGNDSITEGIDRRHSVQISNSCNNNNSSSCRNSRRYKRRNFKTSNMLLKDVREIFKQHNIYPQQSYDNYPQQHSSATSNNTNKTGKAKHQLLTKQLIATDSLKETMRLIKDLKLVNT</sequence>
<gene>
    <name evidence="2" type="ORF">FRACYDRAFT_254187</name>
</gene>
<dbReference type="InParanoid" id="A0A1E7EL74"/>
<feature type="compositionally biased region" description="Polar residues" evidence="1">
    <location>
        <begin position="25"/>
        <end position="35"/>
    </location>
</feature>
<feature type="region of interest" description="Disordered" evidence="1">
    <location>
        <begin position="138"/>
        <end position="161"/>
    </location>
</feature>
<keyword evidence="3" id="KW-1185">Reference proteome</keyword>
<reference evidence="2 3" key="1">
    <citation type="submission" date="2016-09" db="EMBL/GenBank/DDBJ databases">
        <title>Extensive genetic diversity and differential bi-allelic expression allows diatom success in the polar Southern Ocean.</title>
        <authorList>
            <consortium name="DOE Joint Genome Institute"/>
            <person name="Mock T."/>
            <person name="Otillar R.P."/>
            <person name="Strauss J."/>
            <person name="Dupont C."/>
            <person name="Frickenhaus S."/>
            <person name="Maumus F."/>
            <person name="Mcmullan M."/>
            <person name="Sanges R."/>
            <person name="Schmutz J."/>
            <person name="Toseland A."/>
            <person name="Valas R."/>
            <person name="Veluchamy A."/>
            <person name="Ward B.J."/>
            <person name="Allen A."/>
            <person name="Barry K."/>
            <person name="Falciatore A."/>
            <person name="Ferrante M."/>
            <person name="Fortunato A.E."/>
            <person name="Gloeckner G."/>
            <person name="Gruber A."/>
            <person name="Hipkin R."/>
            <person name="Janech M."/>
            <person name="Kroth P."/>
            <person name="Leese F."/>
            <person name="Lindquist E."/>
            <person name="Lyon B.R."/>
            <person name="Martin J."/>
            <person name="Mayer C."/>
            <person name="Parker M."/>
            <person name="Quesneville H."/>
            <person name="Raymond J."/>
            <person name="Uhlig C."/>
            <person name="Valentin K.U."/>
            <person name="Worden A.Z."/>
            <person name="Armbrust E.V."/>
            <person name="Bowler C."/>
            <person name="Green B."/>
            <person name="Moulton V."/>
            <person name="Van Oosterhout C."/>
            <person name="Grigoriev I."/>
        </authorList>
    </citation>
    <scope>NUCLEOTIDE SEQUENCE [LARGE SCALE GENOMIC DNA]</scope>
    <source>
        <strain evidence="2 3">CCMP1102</strain>
    </source>
</reference>
<dbReference type="EMBL" id="KV784405">
    <property type="protein sequence ID" value="OEU06636.1"/>
    <property type="molecule type" value="Genomic_DNA"/>
</dbReference>
<protein>
    <submittedName>
        <fullName evidence="2">Uncharacterized protein</fullName>
    </submittedName>
</protein>
<dbReference type="KEGG" id="fcy:FRACYDRAFT_254187"/>
<accession>A0A1E7EL74</accession>
<organism evidence="2 3">
    <name type="scientific">Fragilariopsis cylindrus CCMP1102</name>
    <dbReference type="NCBI Taxonomy" id="635003"/>
    <lineage>
        <taxon>Eukaryota</taxon>
        <taxon>Sar</taxon>
        <taxon>Stramenopiles</taxon>
        <taxon>Ochrophyta</taxon>
        <taxon>Bacillariophyta</taxon>
        <taxon>Bacillariophyceae</taxon>
        <taxon>Bacillariophycidae</taxon>
        <taxon>Bacillariales</taxon>
        <taxon>Bacillariaceae</taxon>
        <taxon>Fragilariopsis</taxon>
    </lineage>
</organism>
<evidence type="ECO:0000256" key="1">
    <source>
        <dbReference type="SAM" id="MobiDB-lite"/>
    </source>
</evidence>
<evidence type="ECO:0000313" key="3">
    <source>
        <dbReference type="Proteomes" id="UP000095751"/>
    </source>
</evidence>
<feature type="compositionally biased region" description="Polar residues" evidence="1">
    <location>
        <begin position="138"/>
        <end position="158"/>
    </location>
</feature>
<feature type="region of interest" description="Disordered" evidence="1">
    <location>
        <begin position="12"/>
        <end position="35"/>
    </location>
</feature>
<dbReference type="Proteomes" id="UP000095751">
    <property type="component" value="Unassembled WGS sequence"/>
</dbReference>
<feature type="compositionally biased region" description="Basic residues" evidence="1">
    <location>
        <begin position="12"/>
        <end position="24"/>
    </location>
</feature>
<dbReference type="AlphaFoldDB" id="A0A1E7EL74"/>
<evidence type="ECO:0000313" key="2">
    <source>
        <dbReference type="EMBL" id="OEU06636.1"/>
    </source>
</evidence>